<evidence type="ECO:0000313" key="2">
    <source>
        <dbReference type="WBParaSite" id="nRc.2.0.1.t29076-RA"/>
    </source>
</evidence>
<reference evidence="2" key="1">
    <citation type="submission" date="2022-11" db="UniProtKB">
        <authorList>
            <consortium name="WormBaseParasite"/>
        </authorList>
    </citation>
    <scope>IDENTIFICATION</scope>
</reference>
<organism evidence="1 2">
    <name type="scientific">Romanomermis culicivorax</name>
    <name type="common">Nematode worm</name>
    <dbReference type="NCBI Taxonomy" id="13658"/>
    <lineage>
        <taxon>Eukaryota</taxon>
        <taxon>Metazoa</taxon>
        <taxon>Ecdysozoa</taxon>
        <taxon>Nematoda</taxon>
        <taxon>Enoplea</taxon>
        <taxon>Dorylaimia</taxon>
        <taxon>Mermithida</taxon>
        <taxon>Mermithoidea</taxon>
        <taxon>Mermithidae</taxon>
        <taxon>Romanomermis</taxon>
    </lineage>
</organism>
<dbReference type="WBParaSite" id="nRc.2.0.1.t29076-RA">
    <property type="protein sequence ID" value="nRc.2.0.1.t29076-RA"/>
    <property type="gene ID" value="nRc.2.0.1.g29076"/>
</dbReference>
<dbReference type="Proteomes" id="UP000887565">
    <property type="component" value="Unplaced"/>
</dbReference>
<sequence>MNGGASTTPSPPREGSRSMDGETVFHILEPIKIEGQFVKYQCNCVSSHSGRTEVLFNQVDETGNSTIISPSAASNNDAGGALKHSVAIPLTKKVVVPVATKVDGVNVSSKRRQMPATLWPASRRSAEAKFRTAAVVDDEAPAETSALNFDCLLSLGASPTKLLTAEFLDDARL</sequence>
<protein>
    <submittedName>
        <fullName evidence="2">Uncharacterized protein</fullName>
    </submittedName>
</protein>
<evidence type="ECO:0000313" key="1">
    <source>
        <dbReference type="Proteomes" id="UP000887565"/>
    </source>
</evidence>
<dbReference type="AlphaFoldDB" id="A0A915JS58"/>
<name>A0A915JS58_ROMCU</name>
<keyword evidence="1" id="KW-1185">Reference proteome</keyword>
<accession>A0A915JS58</accession>
<proteinExistence type="predicted"/>